<protein>
    <submittedName>
        <fullName evidence="2">Feruloyl-CoA synthase</fullName>
    </submittedName>
</protein>
<dbReference type="SUPFAM" id="SSF56801">
    <property type="entry name" value="Acetyl-CoA synthetase-like"/>
    <property type="match status" value="1"/>
</dbReference>
<name>A0A5B8L4G0_9HYPH</name>
<dbReference type="PANTHER" id="PTHR24096">
    <property type="entry name" value="LONG-CHAIN-FATTY-ACID--COA LIGASE"/>
    <property type="match status" value="1"/>
</dbReference>
<dbReference type="RefSeq" id="WP_146301369.1">
    <property type="nucleotide sequence ID" value="NZ_CP042301.2"/>
</dbReference>
<dbReference type="GO" id="GO:0016405">
    <property type="term" value="F:CoA-ligase activity"/>
    <property type="evidence" value="ECO:0007669"/>
    <property type="project" value="TreeGrafter"/>
</dbReference>
<dbReference type="InterPro" id="IPR020845">
    <property type="entry name" value="AMP-binding_CS"/>
</dbReference>
<gene>
    <name evidence="2" type="ORF">FQ775_21485</name>
</gene>
<dbReference type="EMBL" id="CP042301">
    <property type="protein sequence ID" value="QDZ02734.1"/>
    <property type="molecule type" value="Genomic_DNA"/>
</dbReference>
<dbReference type="Gene3D" id="3.40.50.12780">
    <property type="entry name" value="N-terminal domain of ligase-like"/>
    <property type="match status" value="1"/>
</dbReference>
<proteinExistence type="predicted"/>
<organism evidence="2 3">
    <name type="scientific">Nitratireductor mangrovi</name>
    <dbReference type="NCBI Taxonomy" id="2599600"/>
    <lineage>
        <taxon>Bacteria</taxon>
        <taxon>Pseudomonadati</taxon>
        <taxon>Pseudomonadota</taxon>
        <taxon>Alphaproteobacteria</taxon>
        <taxon>Hyphomicrobiales</taxon>
        <taxon>Phyllobacteriaceae</taxon>
        <taxon>Nitratireductor</taxon>
    </lineage>
</organism>
<feature type="domain" description="AMP-dependent synthetase/ligase" evidence="1">
    <location>
        <begin position="48"/>
        <end position="429"/>
    </location>
</feature>
<dbReference type="Pfam" id="PF00501">
    <property type="entry name" value="AMP-binding"/>
    <property type="match status" value="1"/>
</dbReference>
<dbReference type="AlphaFoldDB" id="A0A5B8L4G0"/>
<reference evidence="2" key="1">
    <citation type="submission" date="2020-04" db="EMBL/GenBank/DDBJ databases">
        <title>Nitratireductor sp. nov. isolated from mangrove soil.</title>
        <authorList>
            <person name="Ye Y."/>
        </authorList>
    </citation>
    <scope>NUCLEOTIDE SEQUENCE</scope>
    <source>
        <strain evidence="2">SY7</strain>
    </source>
</reference>
<sequence length="622" mass="67874">MPVVDLPGMRPVRMGELAVEERSGEPGVTYVRAKAELPEYPRALTDRLRHWAATAPDRMFLADRGPDGEWRRISYAETLQKARAIGEYLIGRRLSAERPLVILSGNSIEHGLMALGAMLAGIPYAPVSPGYSLLSSDHAKLRHVFSLLTPGLVFVAEGKPFEKALDAVMGDEIGLVVAREPIERHPADLFDAVLGTRPGRAIDDAELALTPDTVAKFLFTSGSTGMPKAVINTQRMLTCNQVMIRSALAFLEDEPPVLVDWLPWNHTAGGNHNFGITLHNGGTLYIDDGSPTPSGIAKTVRNLTEIAPTLYFNVPKGYEMLCEHLVANKPLRERFFSQVKVLQYAGASLAKHVWDTLERLAIETIGEKIMIITGYGSTETAPFAFTTTWPVNRPGEVGLPAPGLEFKLVDNGEKREIRLRGPSITPGYWRQSDKTAECFDEEGFYMIGDALKQVDPSDVNKGFLFDGRVSEDFKLSTGTWVNMAGVRSGLIAALAPYVRDAVLTGLDRNFIGALVFLDVDAARRFAPELAAADEAELAAHPGFRAVLQQRLEALAIEATGSSNRVARIVVLDQPPSIDAHEMTDKGSINQRAVMAARAHLVEDLYRDPPPAHVLAASGKART</sequence>
<dbReference type="CDD" id="cd05921">
    <property type="entry name" value="FCS"/>
    <property type="match status" value="1"/>
</dbReference>
<evidence type="ECO:0000313" key="2">
    <source>
        <dbReference type="EMBL" id="QDZ02734.1"/>
    </source>
</evidence>
<keyword evidence="3" id="KW-1185">Reference proteome</keyword>
<accession>A0A5B8L4G0</accession>
<evidence type="ECO:0000259" key="1">
    <source>
        <dbReference type="Pfam" id="PF00501"/>
    </source>
</evidence>
<evidence type="ECO:0000313" key="3">
    <source>
        <dbReference type="Proteomes" id="UP000321389"/>
    </source>
</evidence>
<dbReference type="Proteomes" id="UP000321389">
    <property type="component" value="Chromosome"/>
</dbReference>
<dbReference type="InterPro" id="IPR000873">
    <property type="entry name" value="AMP-dep_synth/lig_dom"/>
</dbReference>
<dbReference type="OrthoDB" id="9803968at2"/>
<dbReference type="PROSITE" id="PS00455">
    <property type="entry name" value="AMP_BINDING"/>
    <property type="match status" value="1"/>
</dbReference>
<dbReference type="InterPro" id="IPR042099">
    <property type="entry name" value="ANL_N_sf"/>
</dbReference>
<dbReference type="KEGG" id="niy:FQ775_21485"/>
<dbReference type="PANTHER" id="PTHR24096:SF420">
    <property type="entry name" value="LONG-CHAIN-FATTY-ACID--COA LIGASE-RELATED"/>
    <property type="match status" value="1"/>
</dbReference>